<evidence type="ECO:0000256" key="1">
    <source>
        <dbReference type="SAM" id="Phobius"/>
    </source>
</evidence>
<protein>
    <submittedName>
        <fullName evidence="2">Uncharacterized protein</fullName>
    </submittedName>
</protein>
<sequence>MTFRRAPLGGDPTKSVPPLNWRRGFLRLWILASIAWLLGWSIYLGISAFRHGWNDSSDLFAVALILIGPPLALLAFGFAAAWAFRGFAPDRTPLE</sequence>
<feature type="transmembrane region" description="Helical" evidence="1">
    <location>
        <begin position="61"/>
        <end position="84"/>
    </location>
</feature>
<reference evidence="2 3" key="1">
    <citation type="submission" date="2018-07" db="EMBL/GenBank/DDBJ databases">
        <authorList>
            <person name="Quirk P.G."/>
            <person name="Krulwich T.A."/>
        </authorList>
    </citation>
    <scope>NUCLEOTIDE SEQUENCE [LARGE SCALE GENOMIC DNA]</scope>
    <source>
        <strain evidence="2 3">CC-BB4</strain>
    </source>
</reference>
<keyword evidence="1" id="KW-0472">Membrane</keyword>
<dbReference type="Proteomes" id="UP000254889">
    <property type="component" value="Chromosome"/>
</dbReference>
<keyword evidence="1" id="KW-1133">Transmembrane helix</keyword>
<name>A0A345ZR56_9HYPH</name>
<dbReference type="EMBL" id="CP031417">
    <property type="protein sequence ID" value="AXK79403.1"/>
    <property type="molecule type" value="Genomic_DNA"/>
</dbReference>
<dbReference type="AlphaFoldDB" id="A0A345ZR56"/>
<dbReference type="KEGG" id="ptaw:DW352_02050"/>
<keyword evidence="3" id="KW-1185">Reference proteome</keyword>
<gene>
    <name evidence="2" type="ORF">DW352_02050</name>
</gene>
<proteinExistence type="predicted"/>
<evidence type="ECO:0000313" key="2">
    <source>
        <dbReference type="EMBL" id="AXK79403.1"/>
    </source>
</evidence>
<accession>A0A345ZR56</accession>
<keyword evidence="1" id="KW-0812">Transmembrane</keyword>
<organism evidence="2 3">
    <name type="scientific">Pseudolabrys taiwanensis</name>
    <dbReference type="NCBI Taxonomy" id="331696"/>
    <lineage>
        <taxon>Bacteria</taxon>
        <taxon>Pseudomonadati</taxon>
        <taxon>Pseudomonadota</taxon>
        <taxon>Alphaproteobacteria</taxon>
        <taxon>Hyphomicrobiales</taxon>
        <taxon>Xanthobacteraceae</taxon>
        <taxon>Pseudolabrys</taxon>
    </lineage>
</organism>
<feature type="transmembrane region" description="Helical" evidence="1">
    <location>
        <begin position="28"/>
        <end position="49"/>
    </location>
</feature>
<evidence type="ECO:0000313" key="3">
    <source>
        <dbReference type="Proteomes" id="UP000254889"/>
    </source>
</evidence>
<dbReference type="OrthoDB" id="7933256at2"/>